<dbReference type="Pfam" id="PF00027">
    <property type="entry name" value="cNMP_binding"/>
    <property type="match status" value="1"/>
</dbReference>
<dbReference type="KEGG" id="tsig:D6T69_13200"/>
<dbReference type="Gene3D" id="2.60.120.10">
    <property type="entry name" value="Jelly Rolls"/>
    <property type="match status" value="1"/>
</dbReference>
<feature type="domain" description="Cyclic nucleotide-binding" evidence="1">
    <location>
        <begin position="5"/>
        <end position="111"/>
    </location>
</feature>
<proteinExistence type="predicted"/>
<accession>A0A3S8R9G5</accession>
<keyword evidence="3" id="KW-1185">Reference proteome</keyword>
<gene>
    <name evidence="2" type="ORF">D6T69_13200</name>
</gene>
<dbReference type="SUPFAM" id="SSF51206">
    <property type="entry name" value="cAMP-binding domain-like"/>
    <property type="match status" value="1"/>
</dbReference>
<evidence type="ECO:0000313" key="3">
    <source>
        <dbReference type="Proteomes" id="UP000274593"/>
    </source>
</evidence>
<dbReference type="PROSITE" id="PS50042">
    <property type="entry name" value="CNMP_BINDING_3"/>
    <property type="match status" value="1"/>
</dbReference>
<name>A0A3S8R9G5_9FLAO</name>
<evidence type="ECO:0000259" key="1">
    <source>
        <dbReference type="PROSITE" id="PS50042"/>
    </source>
</evidence>
<dbReference type="CDD" id="cd00038">
    <property type="entry name" value="CAP_ED"/>
    <property type="match status" value="1"/>
</dbReference>
<dbReference type="RefSeq" id="WP_125068214.1">
    <property type="nucleotide sequence ID" value="NZ_CP032548.1"/>
</dbReference>
<dbReference type="InterPro" id="IPR036388">
    <property type="entry name" value="WH-like_DNA-bd_sf"/>
</dbReference>
<organism evidence="2 3">
    <name type="scientific">Tenacibaculum singaporense</name>
    <dbReference type="NCBI Taxonomy" id="2358479"/>
    <lineage>
        <taxon>Bacteria</taxon>
        <taxon>Pseudomonadati</taxon>
        <taxon>Bacteroidota</taxon>
        <taxon>Flavobacteriia</taxon>
        <taxon>Flavobacteriales</taxon>
        <taxon>Flavobacteriaceae</taxon>
        <taxon>Tenacibaculum</taxon>
    </lineage>
</organism>
<reference evidence="2 3" key="1">
    <citation type="submission" date="2018-09" db="EMBL/GenBank/DDBJ databases">
        <title>Insights into the microbiota of Asian seabass (Lates calcarifer) with tenacibaculosis symptoms and description of sp. nov. Tenacibaculum singaporense.</title>
        <authorList>
            <person name="Miyake S."/>
            <person name="Soh M."/>
            <person name="Azman M.N."/>
            <person name="Ngoh S.Y."/>
            <person name="Orban L."/>
        </authorList>
    </citation>
    <scope>NUCLEOTIDE SEQUENCE [LARGE SCALE GENOMIC DNA]</scope>
    <source>
        <strain evidence="2 3">DSM 106434</strain>
    </source>
</reference>
<dbReference type="InterPro" id="IPR000595">
    <property type="entry name" value="cNMP-bd_dom"/>
</dbReference>
<evidence type="ECO:0000313" key="2">
    <source>
        <dbReference type="EMBL" id="AZJ36430.1"/>
    </source>
</evidence>
<dbReference type="EMBL" id="CP032548">
    <property type="protein sequence ID" value="AZJ36430.1"/>
    <property type="molecule type" value="Genomic_DNA"/>
</dbReference>
<protein>
    <submittedName>
        <fullName evidence="2">Crp/Fnr family transcriptional regulator</fullName>
    </submittedName>
</protein>
<dbReference type="Gene3D" id="1.10.10.10">
    <property type="entry name" value="Winged helix-like DNA-binding domain superfamily/Winged helix DNA-binding domain"/>
    <property type="match status" value="1"/>
</dbReference>
<dbReference type="InterPro" id="IPR018490">
    <property type="entry name" value="cNMP-bd_dom_sf"/>
</dbReference>
<dbReference type="Proteomes" id="UP000274593">
    <property type="component" value="Chromosome"/>
</dbReference>
<dbReference type="AlphaFoldDB" id="A0A3S8R9G5"/>
<sequence>MDFYQKLLEILESNWEKEIVLKRNEYLVTKEAINTDLFLVEEGSLHVFIEDEEEEHTIRFGYKNSIITALDSFLTEQPTKFYIQALKKCRLKRISKKSFSALMQASEENKKVWEQLLQSFVYQQIEREIDLITYSPQKRFENVLQRSPQVFQEIPLKYIASYLRMTPETLSRILKTLD</sequence>
<dbReference type="InterPro" id="IPR014710">
    <property type="entry name" value="RmlC-like_jellyroll"/>
</dbReference>